<dbReference type="Proteomes" id="UP000281553">
    <property type="component" value="Unassembled WGS sequence"/>
</dbReference>
<dbReference type="AlphaFoldDB" id="A0A3P7N5N3"/>
<protein>
    <recommendedName>
        <fullName evidence="3">AMP-dependent synthetase/ligase domain-containing protein</fullName>
    </recommendedName>
</protein>
<accession>A0A3P7N5N3</accession>
<reference evidence="1 2" key="1">
    <citation type="submission" date="2018-11" db="EMBL/GenBank/DDBJ databases">
        <authorList>
            <consortium name="Pathogen Informatics"/>
        </authorList>
    </citation>
    <scope>NUCLEOTIDE SEQUENCE [LARGE SCALE GENOMIC DNA]</scope>
</reference>
<evidence type="ECO:0008006" key="3">
    <source>
        <dbReference type="Google" id="ProtNLM"/>
    </source>
</evidence>
<dbReference type="OrthoDB" id="1700726at2759"/>
<gene>
    <name evidence="1" type="ORF">DILT_LOCUS17428</name>
</gene>
<dbReference type="EMBL" id="UYRU01091716">
    <property type="protein sequence ID" value="VDN37795.1"/>
    <property type="molecule type" value="Genomic_DNA"/>
</dbReference>
<name>A0A3P7N5N3_DIBLA</name>
<evidence type="ECO:0000313" key="2">
    <source>
        <dbReference type="Proteomes" id="UP000281553"/>
    </source>
</evidence>
<proteinExistence type="predicted"/>
<sequence length="61" mass="7018">MVALQQIGRAKKLATFEIPQRLYLDSEQWTPQTGLVTEAMKVRRFAVKNAFVNEIKAMYST</sequence>
<evidence type="ECO:0000313" key="1">
    <source>
        <dbReference type="EMBL" id="VDN37795.1"/>
    </source>
</evidence>
<keyword evidence="2" id="KW-1185">Reference proteome</keyword>
<organism evidence="1 2">
    <name type="scientific">Dibothriocephalus latus</name>
    <name type="common">Fish tapeworm</name>
    <name type="synonym">Diphyllobothrium latum</name>
    <dbReference type="NCBI Taxonomy" id="60516"/>
    <lineage>
        <taxon>Eukaryota</taxon>
        <taxon>Metazoa</taxon>
        <taxon>Spiralia</taxon>
        <taxon>Lophotrochozoa</taxon>
        <taxon>Platyhelminthes</taxon>
        <taxon>Cestoda</taxon>
        <taxon>Eucestoda</taxon>
        <taxon>Diphyllobothriidea</taxon>
        <taxon>Diphyllobothriidae</taxon>
        <taxon>Dibothriocephalus</taxon>
    </lineage>
</organism>